<dbReference type="InterPro" id="IPR052170">
    <property type="entry name" value="M29_Exopeptidase"/>
</dbReference>
<gene>
    <name evidence="2" type="ORF">KP78_08770</name>
</gene>
<dbReference type="STRING" id="889306.KP78_08770"/>
<dbReference type="InterPro" id="IPR000787">
    <property type="entry name" value="Peptidase_M29"/>
</dbReference>
<dbReference type="SUPFAM" id="SSF144052">
    <property type="entry name" value="Thermophilic metalloprotease-like"/>
    <property type="match status" value="1"/>
</dbReference>
<evidence type="ECO:0000313" key="3">
    <source>
        <dbReference type="Proteomes" id="UP000031938"/>
    </source>
</evidence>
<comment type="caution">
    <text evidence="2">The sequence shown here is derived from an EMBL/GenBank/DDBJ whole genome shotgun (WGS) entry which is preliminary data.</text>
</comment>
<dbReference type="PANTHER" id="PTHR34448:SF1">
    <property type="entry name" value="BLL6088 PROTEIN"/>
    <property type="match status" value="1"/>
</dbReference>
<keyword evidence="2" id="KW-0031">Aminopeptidase</keyword>
<sequence>MSEFHIIVANIMSKNVDVPRTSFILVLTDKSTSSLAKKFLEALNTNKWKTSFYEMEDRARSGEEPPAEAADKMLRHDVVFCLTKHSLTHTVARKNANIHGISVITMPGITEDMFLNGAINADYQRVEKETMEMTERLSEAEKVIIKTGKDYKLEIPVHERMGVPSTGVFKEKGASGNLPSGEAYIAPVEKTANGKIEINGSIAGIGLVDTPVVLVIEQGRLVDATGKAGERLLSLLGDGDGRLLCELGIGTNHAARVTGNILEDEKAYNTIHIAFGSNHTFGGVIKTNVHIDCVTVNPEVEWMTS</sequence>
<dbReference type="RefSeq" id="WP_041086560.1">
    <property type="nucleotide sequence ID" value="NZ_JXRP01000009.1"/>
</dbReference>
<protein>
    <submittedName>
        <fullName evidence="2">Aminopeptidase T</fullName>
    </submittedName>
</protein>
<name>A0A0C2S5U3_9BACL</name>
<dbReference type="GO" id="GO:0006508">
    <property type="term" value="P:proteolysis"/>
    <property type="evidence" value="ECO:0007669"/>
    <property type="project" value="InterPro"/>
</dbReference>
<dbReference type="AlphaFoldDB" id="A0A0C2S5U3"/>
<dbReference type="PATRIC" id="fig|889306.3.peg.880"/>
<evidence type="ECO:0000313" key="2">
    <source>
        <dbReference type="EMBL" id="KIL49409.1"/>
    </source>
</evidence>
<evidence type="ECO:0000256" key="1">
    <source>
        <dbReference type="ARBA" id="ARBA00022723"/>
    </source>
</evidence>
<organism evidence="2 3">
    <name type="scientific">Jeotgalibacillus soli</name>
    <dbReference type="NCBI Taxonomy" id="889306"/>
    <lineage>
        <taxon>Bacteria</taxon>
        <taxon>Bacillati</taxon>
        <taxon>Bacillota</taxon>
        <taxon>Bacilli</taxon>
        <taxon>Bacillales</taxon>
        <taxon>Caryophanaceae</taxon>
        <taxon>Jeotgalibacillus</taxon>
    </lineage>
</organism>
<dbReference type="GO" id="GO:0004177">
    <property type="term" value="F:aminopeptidase activity"/>
    <property type="evidence" value="ECO:0007669"/>
    <property type="project" value="UniProtKB-KW"/>
</dbReference>
<dbReference type="EMBL" id="JXRP01000009">
    <property type="protein sequence ID" value="KIL49409.1"/>
    <property type="molecule type" value="Genomic_DNA"/>
</dbReference>
<dbReference type="Proteomes" id="UP000031938">
    <property type="component" value="Unassembled WGS sequence"/>
</dbReference>
<accession>A0A0C2S5U3</accession>
<keyword evidence="3" id="KW-1185">Reference proteome</keyword>
<reference evidence="2 3" key="1">
    <citation type="submission" date="2015-01" db="EMBL/GenBank/DDBJ databases">
        <title>Genome sequencing of Jeotgalibacillus soli.</title>
        <authorList>
            <person name="Goh K.M."/>
            <person name="Chan K.-G."/>
            <person name="Yaakop A.S."/>
            <person name="Ee R."/>
            <person name="Gan H.M."/>
            <person name="Chan C.S."/>
        </authorList>
    </citation>
    <scope>NUCLEOTIDE SEQUENCE [LARGE SCALE GENOMIC DNA]</scope>
    <source>
        <strain evidence="2 3">P9</strain>
    </source>
</reference>
<dbReference type="OrthoDB" id="9803993at2"/>
<keyword evidence="2" id="KW-0378">Hydrolase</keyword>
<proteinExistence type="predicted"/>
<keyword evidence="1" id="KW-0479">Metal-binding</keyword>
<dbReference type="PANTHER" id="PTHR34448">
    <property type="entry name" value="AMINOPEPTIDASE"/>
    <property type="match status" value="1"/>
</dbReference>
<keyword evidence="2" id="KW-0645">Protease</keyword>
<dbReference type="GO" id="GO:0046872">
    <property type="term" value="F:metal ion binding"/>
    <property type="evidence" value="ECO:0007669"/>
    <property type="project" value="UniProtKB-KW"/>
</dbReference>
<dbReference type="Pfam" id="PF02073">
    <property type="entry name" value="Peptidase_M29"/>
    <property type="match status" value="1"/>
</dbReference>